<dbReference type="PANTHER" id="PTHR13087:SF0">
    <property type="entry name" value="NFKB ACTIVATING PROTEIN LIKE"/>
    <property type="match status" value="1"/>
</dbReference>
<feature type="compositionally biased region" description="Basic residues" evidence="2">
    <location>
        <begin position="75"/>
        <end position="115"/>
    </location>
</feature>
<dbReference type="EMBL" id="NJHN03000104">
    <property type="protein sequence ID" value="KAH9414863.1"/>
    <property type="molecule type" value="Genomic_DNA"/>
</dbReference>
<evidence type="ECO:0000256" key="2">
    <source>
        <dbReference type="SAM" id="MobiDB-lite"/>
    </source>
</evidence>
<sequence>MSTIYHDYRSDDYKHRRNYVDKDNSDYWIKRRKQRESIGRSGVDHIWNRSPTPTDDDDDDVKSNNSDENLENNLKRKKKHKHKHSDNNHHQHKSSKKEKKKKHKKERKHKKRRHSSSSSESEVNDDNNGDNQKIKFRTIEEEEFVREFNEKRKQNEKNNGENDADDIVGPAPIESLELNNRDFGKALLPGEGAAMAAFVTEGKRIPRRGEIGLTSDQIESYEEVGFVMSGSRHRRMEAVRIRKENQIYSADEKRALAMFNKEERTKRETKILTQFKEMIKQKQTK</sequence>
<dbReference type="InterPro" id="IPR040466">
    <property type="entry name" value="NKAP"/>
</dbReference>
<protein>
    <recommendedName>
        <fullName evidence="3">NF-kappa-B-activating protein C-terminal domain-containing protein</fullName>
    </recommendedName>
</protein>
<gene>
    <name evidence="4" type="ORF">DERP_012453</name>
</gene>
<evidence type="ECO:0000313" key="4">
    <source>
        <dbReference type="EMBL" id="KAH9414863.1"/>
    </source>
</evidence>
<comment type="similarity">
    <text evidence="1">Belongs to the NKAP family.</text>
</comment>
<feature type="compositionally biased region" description="Basic and acidic residues" evidence="2">
    <location>
        <begin position="145"/>
        <end position="160"/>
    </location>
</feature>
<dbReference type="Pfam" id="PF06047">
    <property type="entry name" value="Nkap_C"/>
    <property type="match status" value="1"/>
</dbReference>
<evidence type="ECO:0000313" key="5">
    <source>
        <dbReference type="Proteomes" id="UP000887458"/>
    </source>
</evidence>
<evidence type="ECO:0000259" key="3">
    <source>
        <dbReference type="Pfam" id="PF06047"/>
    </source>
</evidence>
<dbReference type="Proteomes" id="UP000887458">
    <property type="component" value="Unassembled WGS sequence"/>
</dbReference>
<name>A0ABQ8IX09_DERPT</name>
<proteinExistence type="inferred from homology"/>
<accession>A0ABQ8IX09</accession>
<keyword evidence="5" id="KW-1185">Reference proteome</keyword>
<organism evidence="4 5">
    <name type="scientific">Dermatophagoides pteronyssinus</name>
    <name type="common">European house dust mite</name>
    <dbReference type="NCBI Taxonomy" id="6956"/>
    <lineage>
        <taxon>Eukaryota</taxon>
        <taxon>Metazoa</taxon>
        <taxon>Ecdysozoa</taxon>
        <taxon>Arthropoda</taxon>
        <taxon>Chelicerata</taxon>
        <taxon>Arachnida</taxon>
        <taxon>Acari</taxon>
        <taxon>Acariformes</taxon>
        <taxon>Sarcoptiformes</taxon>
        <taxon>Astigmata</taxon>
        <taxon>Psoroptidia</taxon>
        <taxon>Analgoidea</taxon>
        <taxon>Pyroglyphidae</taxon>
        <taxon>Dermatophagoidinae</taxon>
        <taxon>Dermatophagoides</taxon>
    </lineage>
</organism>
<comment type="caution">
    <text evidence="4">The sequence shown here is derived from an EMBL/GenBank/DDBJ whole genome shotgun (WGS) entry which is preliminary data.</text>
</comment>
<reference evidence="4 5" key="1">
    <citation type="journal article" date="2018" name="J. Allergy Clin. Immunol.">
        <title>High-quality assembly of Dermatophagoides pteronyssinus genome and transcriptome reveals a wide range of novel allergens.</title>
        <authorList>
            <person name="Liu X.Y."/>
            <person name="Yang K.Y."/>
            <person name="Wang M.Q."/>
            <person name="Kwok J.S."/>
            <person name="Zeng X."/>
            <person name="Yang Z."/>
            <person name="Xiao X.J."/>
            <person name="Lau C.P."/>
            <person name="Li Y."/>
            <person name="Huang Z.M."/>
            <person name="Ba J.G."/>
            <person name="Yim A.K."/>
            <person name="Ouyang C.Y."/>
            <person name="Ngai S.M."/>
            <person name="Chan T.F."/>
            <person name="Leung E.L."/>
            <person name="Liu L."/>
            <person name="Liu Z.G."/>
            <person name="Tsui S.K."/>
        </authorList>
    </citation>
    <scope>NUCLEOTIDE SEQUENCE [LARGE SCALE GENOMIC DNA]</scope>
    <source>
        <strain evidence="4">Derp</strain>
    </source>
</reference>
<feature type="compositionally biased region" description="Basic and acidic residues" evidence="2">
    <location>
        <begin position="30"/>
        <end position="47"/>
    </location>
</feature>
<feature type="domain" description="NF-kappa-B-activating protein C-terminal" evidence="3">
    <location>
        <begin position="181"/>
        <end position="280"/>
    </location>
</feature>
<reference evidence="4 5" key="2">
    <citation type="journal article" date="2022" name="Mol. Biol. Evol.">
        <title>Comparative Genomics Reveals Insights into the Divergent Evolution of Astigmatic Mites and Household Pest Adaptations.</title>
        <authorList>
            <person name="Xiong Q."/>
            <person name="Wan A.T."/>
            <person name="Liu X."/>
            <person name="Fung C.S."/>
            <person name="Xiao X."/>
            <person name="Malainual N."/>
            <person name="Hou J."/>
            <person name="Wang L."/>
            <person name="Wang M."/>
            <person name="Yang K.Y."/>
            <person name="Cui Y."/>
            <person name="Leung E.L."/>
            <person name="Nong W."/>
            <person name="Shin S.K."/>
            <person name="Au S.W."/>
            <person name="Jeong K.Y."/>
            <person name="Chew F.T."/>
            <person name="Hui J.H."/>
            <person name="Leung T.F."/>
            <person name="Tungtrongchitr A."/>
            <person name="Zhong N."/>
            <person name="Liu Z."/>
            <person name="Tsui S.K."/>
        </authorList>
    </citation>
    <scope>NUCLEOTIDE SEQUENCE [LARGE SCALE GENOMIC DNA]</scope>
    <source>
        <strain evidence="4">Derp</strain>
    </source>
</reference>
<dbReference type="InterPro" id="IPR009269">
    <property type="entry name" value="NKAP_C"/>
</dbReference>
<feature type="region of interest" description="Disordered" evidence="2">
    <location>
        <begin position="30"/>
        <end position="169"/>
    </location>
</feature>
<dbReference type="PANTHER" id="PTHR13087">
    <property type="entry name" value="NF-KAPPA B ACTIVATING PROTEIN"/>
    <property type="match status" value="1"/>
</dbReference>
<evidence type="ECO:0000256" key="1">
    <source>
        <dbReference type="ARBA" id="ARBA00009313"/>
    </source>
</evidence>